<evidence type="ECO:0000313" key="2">
    <source>
        <dbReference type="EnsemblMetazoa" id="Aqu2.1.37644_001"/>
    </source>
</evidence>
<keyword evidence="1" id="KW-0472">Membrane</keyword>
<dbReference type="EnsemblMetazoa" id="Aqu2.1.37644_001">
    <property type="protein sequence ID" value="Aqu2.1.37644_001"/>
    <property type="gene ID" value="Aqu2.1.37644"/>
</dbReference>
<dbReference type="AlphaFoldDB" id="A0A1X7VD26"/>
<feature type="transmembrane region" description="Helical" evidence="1">
    <location>
        <begin position="6"/>
        <end position="27"/>
    </location>
</feature>
<dbReference type="InParanoid" id="A0A1X7VD26"/>
<sequence length="46" mass="5267">MILVTLIPFIATVILLLFIIVINDTIYSNIYRKYSNKTKGVYFIAG</sequence>
<organism evidence="2">
    <name type="scientific">Amphimedon queenslandica</name>
    <name type="common">Sponge</name>
    <dbReference type="NCBI Taxonomy" id="400682"/>
    <lineage>
        <taxon>Eukaryota</taxon>
        <taxon>Metazoa</taxon>
        <taxon>Porifera</taxon>
        <taxon>Demospongiae</taxon>
        <taxon>Heteroscleromorpha</taxon>
        <taxon>Haplosclerida</taxon>
        <taxon>Niphatidae</taxon>
        <taxon>Amphimedon</taxon>
    </lineage>
</organism>
<reference evidence="2" key="1">
    <citation type="submission" date="2017-05" db="UniProtKB">
        <authorList>
            <consortium name="EnsemblMetazoa"/>
        </authorList>
    </citation>
    <scope>IDENTIFICATION</scope>
</reference>
<name>A0A1X7VD26_AMPQE</name>
<keyword evidence="1" id="KW-1133">Transmembrane helix</keyword>
<proteinExistence type="predicted"/>
<evidence type="ECO:0000256" key="1">
    <source>
        <dbReference type="SAM" id="Phobius"/>
    </source>
</evidence>
<keyword evidence="1" id="KW-0812">Transmembrane</keyword>
<accession>A0A1X7VD26</accession>
<protein>
    <submittedName>
        <fullName evidence="2">Uncharacterized protein</fullName>
    </submittedName>
</protein>